<dbReference type="Gene3D" id="3.40.366.30">
    <property type="entry name" value="50S ribosomal protein L16 arginine hydroxylase, Chain A, Domain 2"/>
    <property type="match status" value="1"/>
</dbReference>
<comment type="caution">
    <text evidence="5">The sequence shown here is derived from an EMBL/GenBank/DDBJ whole genome shotgun (WGS) entry which is preliminary data.</text>
</comment>
<evidence type="ECO:0000313" key="5">
    <source>
        <dbReference type="EMBL" id="MBD2859243.1"/>
    </source>
</evidence>
<dbReference type="Gene3D" id="2.60.120.650">
    <property type="entry name" value="Cupin"/>
    <property type="match status" value="1"/>
</dbReference>
<dbReference type="SMART" id="SM00558">
    <property type="entry name" value="JmjC"/>
    <property type="match status" value="1"/>
</dbReference>
<keyword evidence="6" id="KW-1185">Reference proteome</keyword>
<name>A0A927C0Z0_9GAMM</name>
<dbReference type="GO" id="GO:0046872">
    <property type="term" value="F:metal ion binding"/>
    <property type="evidence" value="ECO:0007669"/>
    <property type="project" value="UniProtKB-KW"/>
</dbReference>
<dbReference type="CDD" id="cd02208">
    <property type="entry name" value="cupin_RmlC-like"/>
    <property type="match status" value="1"/>
</dbReference>
<keyword evidence="3" id="KW-0408">Iron</keyword>
<proteinExistence type="predicted"/>
<evidence type="ECO:0000256" key="3">
    <source>
        <dbReference type="ARBA" id="ARBA00023004"/>
    </source>
</evidence>
<dbReference type="SUPFAM" id="SSF51197">
    <property type="entry name" value="Clavaminate synthase-like"/>
    <property type="match status" value="1"/>
</dbReference>
<dbReference type="EMBL" id="JACXLD010000004">
    <property type="protein sequence ID" value="MBD2859243.1"/>
    <property type="molecule type" value="Genomic_DNA"/>
</dbReference>
<dbReference type="PANTHER" id="PTHR13096">
    <property type="entry name" value="MINA53 MYC INDUCED NUCLEAR ANTIGEN"/>
    <property type="match status" value="1"/>
</dbReference>
<dbReference type="Proteomes" id="UP000610558">
    <property type="component" value="Unassembled WGS sequence"/>
</dbReference>
<accession>A0A927C0Z0</accession>
<dbReference type="Pfam" id="PF08007">
    <property type="entry name" value="JmjC_2"/>
    <property type="match status" value="1"/>
</dbReference>
<sequence>MALSDFDPQDFLDQYWQQRPCLLEQALPDFICPVEGDDLAGLACEAEVESRIIIEQDDDWELRCGPFSETDFTKLPAKNWTLLVQGVDQWIPEVAEIFEHFRFLPRWRTEDIMISFAVDGGNVGPHFDNYDVFLIQGAGQRRWQVGQHCDEQSSLRQHDQLRLLSNFDTQNDYLLNPGDILYIPPGVAHWGHGVGDNCITLSVGFRAPSSGELLGHWADALAAELNESQRYRDPKLVADAESAFIPDSVLNELRTHLQQKLDDDVFLRKWFGELMTATHKHSIEVYEQQGEQFSLRLGARLAYDAYYLYADGQAFSYSEHQKNAVKALCQLEGDAILAPELCQQLGETLLQELQKNAILIMDDDDY</sequence>
<feature type="domain" description="JmjC" evidence="4">
    <location>
        <begin position="93"/>
        <end position="222"/>
    </location>
</feature>
<evidence type="ECO:0000259" key="4">
    <source>
        <dbReference type="PROSITE" id="PS51184"/>
    </source>
</evidence>
<dbReference type="AlphaFoldDB" id="A0A927C0Z0"/>
<organism evidence="5 6">
    <name type="scientific">Spongiibacter pelagi</name>
    <dbReference type="NCBI Taxonomy" id="2760804"/>
    <lineage>
        <taxon>Bacteria</taxon>
        <taxon>Pseudomonadati</taxon>
        <taxon>Pseudomonadota</taxon>
        <taxon>Gammaproteobacteria</taxon>
        <taxon>Cellvibrionales</taxon>
        <taxon>Spongiibacteraceae</taxon>
        <taxon>Spongiibacter</taxon>
    </lineage>
</organism>
<dbReference type="InterPro" id="IPR039994">
    <property type="entry name" value="NO66-like"/>
</dbReference>
<dbReference type="PANTHER" id="PTHR13096:SF8">
    <property type="entry name" value="RIBOSOMAL OXYGENASE 1"/>
    <property type="match status" value="1"/>
</dbReference>
<reference evidence="5" key="1">
    <citation type="submission" date="2020-09" db="EMBL/GenBank/DDBJ databases">
        <authorList>
            <person name="Yoon J.-W."/>
        </authorList>
    </citation>
    <scope>NUCLEOTIDE SEQUENCE</scope>
    <source>
        <strain evidence="5">KMU-158</strain>
    </source>
</reference>
<comment type="cofactor">
    <cofactor evidence="1">
        <name>Fe(2+)</name>
        <dbReference type="ChEBI" id="CHEBI:29033"/>
    </cofactor>
</comment>
<dbReference type="PROSITE" id="PS51184">
    <property type="entry name" value="JMJC"/>
    <property type="match status" value="1"/>
</dbReference>
<dbReference type="RefSeq" id="WP_190764824.1">
    <property type="nucleotide sequence ID" value="NZ_JACXLD010000004.1"/>
</dbReference>
<evidence type="ECO:0000256" key="2">
    <source>
        <dbReference type="ARBA" id="ARBA00022723"/>
    </source>
</evidence>
<gene>
    <name evidence="5" type="ORF">IB286_09510</name>
</gene>
<evidence type="ECO:0000313" key="6">
    <source>
        <dbReference type="Proteomes" id="UP000610558"/>
    </source>
</evidence>
<protein>
    <submittedName>
        <fullName evidence="5">Cupin domain-containing protein</fullName>
    </submittedName>
</protein>
<dbReference type="InterPro" id="IPR003347">
    <property type="entry name" value="JmjC_dom"/>
</dbReference>
<evidence type="ECO:0000256" key="1">
    <source>
        <dbReference type="ARBA" id="ARBA00001954"/>
    </source>
</evidence>
<keyword evidence="2" id="KW-0479">Metal-binding</keyword>
<dbReference type="GO" id="GO:0016706">
    <property type="term" value="F:2-oxoglutarate-dependent dioxygenase activity"/>
    <property type="evidence" value="ECO:0007669"/>
    <property type="project" value="TreeGrafter"/>
</dbReference>